<sequence>MMTMTTRRRALLAVATTLTTSARAQERSYPDRSVTIVVPAAAGGGGDFAARLLGDGLSRELGQTFLVDNRVGGGGTVAAMTVARASPNGYTVLLAYSGTHVTFPSLFPSLPWDPERSFTPVALVLRAPHVIVVRRDLAAATLAELADLARRNPGRLTYASSGAGTIQHIGGEWLAGIFGAPMLHVPYRGAGPAMNDLVAGTIDMMITTPPAVVGLLRDSSIRALAIASTTRHEMLPGVPTTTEAGFAEFELEAWFAIYAPAGTARSVIDGLSSAVRRAVVEPVFQRRSIEAGTIPAFMDPEELAAFTRSELGRWSEIIRRLGIRSE</sequence>
<comment type="caution">
    <text evidence="3">The sequence shown here is derived from an EMBL/GenBank/DDBJ whole genome shotgun (WGS) entry which is preliminary data.</text>
</comment>
<dbReference type="Pfam" id="PF03401">
    <property type="entry name" value="TctC"/>
    <property type="match status" value="1"/>
</dbReference>
<proteinExistence type="inferred from homology"/>
<accession>A0AAF1KRM8</accession>
<dbReference type="RefSeq" id="WP_211873368.1">
    <property type="nucleotide sequence ID" value="NZ_JAAEDH010000004.1"/>
</dbReference>
<evidence type="ECO:0000256" key="1">
    <source>
        <dbReference type="ARBA" id="ARBA00006987"/>
    </source>
</evidence>
<name>A0AAF1KRM8_9PROT</name>
<dbReference type="InterPro" id="IPR005064">
    <property type="entry name" value="BUG"/>
</dbReference>
<dbReference type="EMBL" id="JAAEDH010000004">
    <property type="protein sequence ID" value="MBR0654552.1"/>
    <property type="molecule type" value="Genomic_DNA"/>
</dbReference>
<dbReference type="InterPro" id="IPR042100">
    <property type="entry name" value="Bug_dom1"/>
</dbReference>
<feature type="chain" id="PRO_5042139772" evidence="2">
    <location>
        <begin position="25"/>
        <end position="326"/>
    </location>
</feature>
<dbReference type="SUPFAM" id="SSF53850">
    <property type="entry name" value="Periplasmic binding protein-like II"/>
    <property type="match status" value="1"/>
</dbReference>
<evidence type="ECO:0000313" key="4">
    <source>
        <dbReference type="Proteomes" id="UP001196068"/>
    </source>
</evidence>
<dbReference type="Gene3D" id="3.40.190.10">
    <property type="entry name" value="Periplasmic binding protein-like II"/>
    <property type="match status" value="1"/>
</dbReference>
<reference evidence="3" key="2">
    <citation type="journal article" date="2021" name="Syst. Appl. Microbiol.">
        <title>Roseomonas hellenica sp. nov., isolated from roots of wild-growing Alkanna tinctoria.</title>
        <authorList>
            <person name="Rat A."/>
            <person name="Naranjo H.D."/>
            <person name="Lebbe L."/>
            <person name="Cnockaert M."/>
            <person name="Krigas N."/>
            <person name="Grigoriadou K."/>
            <person name="Maloupa E."/>
            <person name="Willems A."/>
        </authorList>
    </citation>
    <scope>NUCLEOTIDE SEQUENCE</scope>
    <source>
        <strain evidence="3">LMG 28251</strain>
    </source>
</reference>
<reference evidence="3" key="1">
    <citation type="submission" date="2020-01" db="EMBL/GenBank/DDBJ databases">
        <authorList>
            <person name="Rat A."/>
        </authorList>
    </citation>
    <scope>NUCLEOTIDE SEQUENCE</scope>
    <source>
        <strain evidence="3">LMG 28251</strain>
    </source>
</reference>
<evidence type="ECO:0000256" key="2">
    <source>
        <dbReference type="SAM" id="SignalP"/>
    </source>
</evidence>
<dbReference type="Gene3D" id="3.40.190.150">
    <property type="entry name" value="Bordetella uptake gene, domain 1"/>
    <property type="match status" value="1"/>
</dbReference>
<dbReference type="Proteomes" id="UP001196068">
    <property type="component" value="Unassembled WGS sequence"/>
</dbReference>
<keyword evidence="2" id="KW-0732">Signal</keyword>
<dbReference type="PANTHER" id="PTHR42928">
    <property type="entry name" value="TRICARBOXYLATE-BINDING PROTEIN"/>
    <property type="match status" value="1"/>
</dbReference>
<comment type="similarity">
    <text evidence="1">Belongs to the UPF0065 (bug) family.</text>
</comment>
<dbReference type="AlphaFoldDB" id="A0AAF1KRM8"/>
<feature type="signal peptide" evidence="2">
    <location>
        <begin position="1"/>
        <end position="24"/>
    </location>
</feature>
<gene>
    <name evidence="3" type="ORF">GXW79_05610</name>
</gene>
<keyword evidence="4" id="KW-1185">Reference proteome</keyword>
<dbReference type="PIRSF" id="PIRSF017082">
    <property type="entry name" value="YflP"/>
    <property type="match status" value="1"/>
</dbReference>
<evidence type="ECO:0000313" key="3">
    <source>
        <dbReference type="EMBL" id="MBR0654552.1"/>
    </source>
</evidence>
<protein>
    <submittedName>
        <fullName evidence="3">Tripartite tricarboxylate transporter substrate binding protein</fullName>
    </submittedName>
</protein>
<organism evidence="3 4">
    <name type="scientific">Plastoroseomonas arctica</name>
    <dbReference type="NCBI Taxonomy" id="1509237"/>
    <lineage>
        <taxon>Bacteria</taxon>
        <taxon>Pseudomonadati</taxon>
        <taxon>Pseudomonadota</taxon>
        <taxon>Alphaproteobacteria</taxon>
        <taxon>Acetobacterales</taxon>
        <taxon>Acetobacteraceae</taxon>
        <taxon>Plastoroseomonas</taxon>
    </lineage>
</organism>
<dbReference type="PANTHER" id="PTHR42928:SF5">
    <property type="entry name" value="BLR1237 PROTEIN"/>
    <property type="match status" value="1"/>
</dbReference>